<feature type="region of interest" description="Disordered" evidence="1">
    <location>
        <begin position="1"/>
        <end position="49"/>
    </location>
</feature>
<dbReference type="GO" id="GO:0030246">
    <property type="term" value="F:carbohydrate binding"/>
    <property type="evidence" value="ECO:0007669"/>
    <property type="project" value="InterPro"/>
</dbReference>
<feature type="compositionally biased region" description="Low complexity" evidence="1">
    <location>
        <begin position="8"/>
        <end position="28"/>
    </location>
</feature>
<reference evidence="2 3" key="1">
    <citation type="submission" date="2024-01" db="EMBL/GenBank/DDBJ databases">
        <title>The genomes of 5 underutilized Papilionoideae crops provide insights into root nodulation and disease resistanc.</title>
        <authorList>
            <person name="Jiang F."/>
        </authorList>
    </citation>
    <scope>NUCLEOTIDE SEQUENCE [LARGE SCALE GENOMIC DNA]</scope>
    <source>
        <strain evidence="2">LVBAO_FW01</strain>
        <tissue evidence="2">Leaves</tissue>
    </source>
</reference>
<comment type="caution">
    <text evidence="2">The sequence shown here is derived from an EMBL/GenBank/DDBJ whole genome shotgun (WGS) entry which is preliminary data.</text>
</comment>
<organism evidence="2 3">
    <name type="scientific">Canavalia gladiata</name>
    <name type="common">Sword bean</name>
    <name type="synonym">Dolichos gladiatus</name>
    <dbReference type="NCBI Taxonomy" id="3824"/>
    <lineage>
        <taxon>Eukaryota</taxon>
        <taxon>Viridiplantae</taxon>
        <taxon>Streptophyta</taxon>
        <taxon>Embryophyta</taxon>
        <taxon>Tracheophyta</taxon>
        <taxon>Spermatophyta</taxon>
        <taxon>Magnoliopsida</taxon>
        <taxon>eudicotyledons</taxon>
        <taxon>Gunneridae</taxon>
        <taxon>Pentapetalae</taxon>
        <taxon>rosids</taxon>
        <taxon>fabids</taxon>
        <taxon>Fabales</taxon>
        <taxon>Fabaceae</taxon>
        <taxon>Papilionoideae</taxon>
        <taxon>50 kb inversion clade</taxon>
        <taxon>NPAAA clade</taxon>
        <taxon>indigoferoid/millettioid clade</taxon>
        <taxon>Phaseoleae</taxon>
        <taxon>Canavalia</taxon>
    </lineage>
</organism>
<feature type="compositionally biased region" description="Polar residues" evidence="1">
    <location>
        <begin position="38"/>
        <end position="49"/>
    </location>
</feature>
<dbReference type="AlphaFoldDB" id="A0AAN9N1Y4"/>
<proteinExistence type="predicted"/>
<name>A0AAN9N1Y4_CANGL</name>
<evidence type="ECO:0000256" key="1">
    <source>
        <dbReference type="SAM" id="MobiDB-lite"/>
    </source>
</evidence>
<dbReference type="EMBL" id="JAYMYQ010000001">
    <property type="protein sequence ID" value="KAK7362503.1"/>
    <property type="molecule type" value="Genomic_DNA"/>
</dbReference>
<dbReference type="InterPro" id="IPR025886">
    <property type="entry name" value="PP2-like"/>
</dbReference>
<accession>A0AAN9N1Y4</accession>
<dbReference type="Proteomes" id="UP001367508">
    <property type="component" value="Unassembled WGS sequence"/>
</dbReference>
<sequence>MGASQSKQEPQPELHSQSQPQLQQLQPHEPTRKESWLLSPQGNAKASKNSTKAMYNNATPNETQPMTQVKPLKGSLTLPHNYELILKDADSPVDYKGKLLDQLYAGVFLDHKTKKYWVEKKSNSNCNCFLLYARALSITWGEDKRYWKWVQQNEASGTMIEVAELKMVCWLEVHVKFDTKKLSPGIVYQVSFITMLKDKAEPQGWELPINVRLVLPGGKKQQHKENLMEKSRESWIEIPVGEFVPSEKEMGEMEISMYEHDGGMWKEGLVIKGVAIKPKNELIKK</sequence>
<gene>
    <name evidence="2" type="ORF">VNO77_04619</name>
</gene>
<dbReference type="InterPro" id="IPR052147">
    <property type="entry name" value="PP2-like/Lectin"/>
</dbReference>
<dbReference type="Pfam" id="PF14299">
    <property type="entry name" value="PP2"/>
    <property type="match status" value="1"/>
</dbReference>
<dbReference type="PANTHER" id="PTHR48478:SF1">
    <property type="entry name" value="LECTIN-LIKE"/>
    <property type="match status" value="1"/>
</dbReference>
<protein>
    <submittedName>
        <fullName evidence="2">Uncharacterized protein</fullName>
    </submittedName>
</protein>
<evidence type="ECO:0000313" key="2">
    <source>
        <dbReference type="EMBL" id="KAK7362503.1"/>
    </source>
</evidence>
<evidence type="ECO:0000313" key="3">
    <source>
        <dbReference type="Proteomes" id="UP001367508"/>
    </source>
</evidence>
<keyword evidence="3" id="KW-1185">Reference proteome</keyword>
<dbReference type="PANTHER" id="PTHR48478">
    <property type="entry name" value="LECTIN-LIKE"/>
    <property type="match status" value="1"/>
</dbReference>